<proteinExistence type="predicted"/>
<gene>
    <name evidence="2" type="ORF">C7Y72_03195</name>
</gene>
<evidence type="ECO:0000313" key="3">
    <source>
        <dbReference type="Proteomes" id="UP000240739"/>
    </source>
</evidence>
<protein>
    <submittedName>
        <fullName evidence="2">Uncharacterized protein</fullName>
    </submittedName>
</protein>
<dbReference type="OrthoDB" id="5243953at2"/>
<dbReference type="Proteomes" id="UP000240739">
    <property type="component" value="Unassembled WGS sequence"/>
</dbReference>
<comment type="caution">
    <text evidence="2">The sequence shown here is derived from an EMBL/GenBank/DDBJ whole genome shotgun (WGS) entry which is preliminary data.</text>
</comment>
<accession>A0A2T4UHK1</accession>
<feature type="region of interest" description="Disordered" evidence="1">
    <location>
        <begin position="1"/>
        <end position="20"/>
    </location>
</feature>
<dbReference type="EMBL" id="PYYB01000001">
    <property type="protein sequence ID" value="PTL58723.1"/>
    <property type="molecule type" value="Genomic_DNA"/>
</dbReference>
<dbReference type="AlphaFoldDB" id="A0A2T4UHK1"/>
<organism evidence="2 3">
    <name type="scientific">Paraconexibacter algicola</name>
    <dbReference type="NCBI Taxonomy" id="2133960"/>
    <lineage>
        <taxon>Bacteria</taxon>
        <taxon>Bacillati</taxon>
        <taxon>Actinomycetota</taxon>
        <taxon>Thermoleophilia</taxon>
        <taxon>Solirubrobacterales</taxon>
        <taxon>Paraconexibacteraceae</taxon>
        <taxon>Paraconexibacter</taxon>
    </lineage>
</organism>
<sequence length="140" mass="15596">MGKRSRRRGGPADDGPSSFADLGIDLDLDLDAEPEVTRTIGEHGVLTLRLGMSPGTRSEYDQLLKGFRSTAAATQEDRWARAVEFLFERLVVRWEVAGVATSGQKDLLRRLRVATRDERHAIRDGLRQHLAEHLPDVPAP</sequence>
<keyword evidence="3" id="KW-1185">Reference proteome</keyword>
<evidence type="ECO:0000256" key="1">
    <source>
        <dbReference type="SAM" id="MobiDB-lite"/>
    </source>
</evidence>
<evidence type="ECO:0000313" key="2">
    <source>
        <dbReference type="EMBL" id="PTL58723.1"/>
    </source>
</evidence>
<reference evidence="2 3" key="1">
    <citation type="submission" date="2018-03" db="EMBL/GenBank/DDBJ databases">
        <title>Aquarubrobacter algicola gen. nov., sp. nov., a novel actinobacterium isolated from shallow eutrophic lake during the end of cyanobacterial harmful algal blooms.</title>
        <authorList>
            <person name="Chun S.J."/>
        </authorList>
    </citation>
    <scope>NUCLEOTIDE SEQUENCE [LARGE SCALE GENOMIC DNA]</scope>
    <source>
        <strain evidence="2 3">Seoho-28</strain>
    </source>
</reference>
<dbReference type="RefSeq" id="WP_107567160.1">
    <property type="nucleotide sequence ID" value="NZ_PYYB01000001.1"/>
</dbReference>
<name>A0A2T4UHK1_9ACTN</name>